<name>A0AAV1ILB8_9CHLO</name>
<dbReference type="PANTHER" id="PTHR37390:SF1">
    <property type="entry name" value="FOLATE-BINDING PROTEIN 1"/>
    <property type="match status" value="1"/>
</dbReference>
<evidence type="ECO:0000256" key="1">
    <source>
        <dbReference type="SAM" id="Phobius"/>
    </source>
</evidence>
<evidence type="ECO:0000313" key="3">
    <source>
        <dbReference type="Proteomes" id="UP001314263"/>
    </source>
</evidence>
<comment type="caution">
    <text evidence="2">The sequence shown here is derived from an EMBL/GenBank/DDBJ whole genome shotgun (WGS) entry which is preliminary data.</text>
</comment>
<keyword evidence="1" id="KW-0472">Membrane</keyword>
<gene>
    <name evidence="2" type="ORF">CVIRNUC_010218</name>
</gene>
<dbReference type="InterPro" id="IPR053305">
    <property type="entry name" value="Folate-binding_rcpt-like"/>
</dbReference>
<dbReference type="AlphaFoldDB" id="A0AAV1ILB8"/>
<feature type="transmembrane region" description="Helical" evidence="1">
    <location>
        <begin position="124"/>
        <end position="150"/>
    </location>
</feature>
<accession>A0AAV1ILB8</accession>
<dbReference type="PANTHER" id="PTHR37390">
    <property type="entry name" value="OS02G0592500 PROTEIN"/>
    <property type="match status" value="1"/>
</dbReference>
<organism evidence="2 3">
    <name type="scientific">Coccomyxa viridis</name>
    <dbReference type="NCBI Taxonomy" id="1274662"/>
    <lineage>
        <taxon>Eukaryota</taxon>
        <taxon>Viridiplantae</taxon>
        <taxon>Chlorophyta</taxon>
        <taxon>core chlorophytes</taxon>
        <taxon>Trebouxiophyceae</taxon>
        <taxon>Trebouxiophyceae incertae sedis</taxon>
        <taxon>Coccomyxaceae</taxon>
        <taxon>Coccomyxa</taxon>
    </lineage>
</organism>
<evidence type="ECO:0008006" key="4">
    <source>
        <dbReference type="Google" id="ProtNLM"/>
    </source>
</evidence>
<proteinExistence type="predicted"/>
<keyword evidence="1" id="KW-1133">Transmembrane helix</keyword>
<protein>
    <recommendedName>
        <fullName evidence="4">Folate receptor-like domain-containing protein</fullName>
    </recommendedName>
</protein>
<sequence>MVQGTFEKLPGKVAGLPFCEQYCKVCDPDVGVGAKQGICPGTCDRWYEDCKSDYFAFRQLRGTLVPCSHGSLICSELQDLAEDGADLCKKAGYAVESGEGVPCFDGTVPPEEACPSNDGHMGELWFIAVIGVGLVALFVVYIGGGAALSFKMQAQQLARASKSSRHGIPSIQSRVPADTAQLRQRRLEKFNSS</sequence>
<dbReference type="EMBL" id="CAUYUE010000016">
    <property type="protein sequence ID" value="CAK0787002.1"/>
    <property type="molecule type" value="Genomic_DNA"/>
</dbReference>
<evidence type="ECO:0000313" key="2">
    <source>
        <dbReference type="EMBL" id="CAK0787002.1"/>
    </source>
</evidence>
<keyword evidence="3" id="KW-1185">Reference proteome</keyword>
<reference evidence="2 3" key="1">
    <citation type="submission" date="2023-10" db="EMBL/GenBank/DDBJ databases">
        <authorList>
            <person name="Maclean D."/>
            <person name="Macfadyen A."/>
        </authorList>
    </citation>
    <scope>NUCLEOTIDE SEQUENCE [LARGE SCALE GENOMIC DNA]</scope>
</reference>
<dbReference type="Proteomes" id="UP001314263">
    <property type="component" value="Unassembled WGS sequence"/>
</dbReference>
<keyword evidence="1" id="KW-0812">Transmembrane</keyword>